<dbReference type="RefSeq" id="WP_188744616.1">
    <property type="nucleotide sequence ID" value="NZ_BAABFW010000030.1"/>
</dbReference>
<dbReference type="EMBL" id="BMMD01000030">
    <property type="protein sequence ID" value="GGJ92821.1"/>
    <property type="molecule type" value="Genomic_DNA"/>
</dbReference>
<name>A0A917PV13_9MICO</name>
<proteinExistence type="predicted"/>
<comment type="caution">
    <text evidence="1">The sequence shown here is derived from an EMBL/GenBank/DDBJ whole genome shotgun (WGS) entry which is preliminary data.</text>
</comment>
<organism evidence="1 2">
    <name type="scientific">Agromyces bauzanensis</name>
    <dbReference type="NCBI Taxonomy" id="1308924"/>
    <lineage>
        <taxon>Bacteria</taxon>
        <taxon>Bacillati</taxon>
        <taxon>Actinomycetota</taxon>
        <taxon>Actinomycetes</taxon>
        <taxon>Micrococcales</taxon>
        <taxon>Microbacteriaceae</taxon>
        <taxon>Agromyces</taxon>
    </lineage>
</organism>
<evidence type="ECO:0000313" key="2">
    <source>
        <dbReference type="Proteomes" id="UP000636956"/>
    </source>
</evidence>
<protein>
    <submittedName>
        <fullName evidence="1">Uncharacterized protein</fullName>
    </submittedName>
</protein>
<evidence type="ECO:0000313" key="1">
    <source>
        <dbReference type="EMBL" id="GGJ92821.1"/>
    </source>
</evidence>
<reference evidence="1" key="2">
    <citation type="submission" date="2020-09" db="EMBL/GenBank/DDBJ databases">
        <authorList>
            <person name="Sun Q."/>
            <person name="Zhou Y."/>
        </authorList>
    </citation>
    <scope>NUCLEOTIDE SEQUENCE</scope>
    <source>
        <strain evidence="1">CGMCC 1.8984</strain>
    </source>
</reference>
<keyword evidence="2" id="KW-1185">Reference proteome</keyword>
<accession>A0A917PV13</accession>
<gene>
    <name evidence="1" type="ORF">GCM10011372_34200</name>
</gene>
<dbReference type="Proteomes" id="UP000636956">
    <property type="component" value="Unassembled WGS sequence"/>
</dbReference>
<dbReference type="AlphaFoldDB" id="A0A917PV13"/>
<reference evidence="1" key="1">
    <citation type="journal article" date="2014" name="Int. J. Syst. Evol. Microbiol.">
        <title>Complete genome sequence of Corynebacterium casei LMG S-19264T (=DSM 44701T), isolated from a smear-ripened cheese.</title>
        <authorList>
            <consortium name="US DOE Joint Genome Institute (JGI-PGF)"/>
            <person name="Walter F."/>
            <person name="Albersmeier A."/>
            <person name="Kalinowski J."/>
            <person name="Ruckert C."/>
        </authorList>
    </citation>
    <scope>NUCLEOTIDE SEQUENCE</scope>
    <source>
        <strain evidence="1">CGMCC 1.8984</strain>
    </source>
</reference>
<sequence length="53" mass="5702">MRNPEVPVFFDFESGELLLPGTKARNEIYAEAATKLYVGAAVGNEVLASASEE</sequence>